<dbReference type="RefSeq" id="XP_009497738.1">
    <property type="nucleotide sequence ID" value="XM_009499463.1"/>
</dbReference>
<dbReference type="EMBL" id="KB932212">
    <property type="protein sequence ID" value="KCV67918.1"/>
    <property type="molecule type" value="Genomic_DNA"/>
</dbReference>
<name>A0A058Z1W2_FONAL</name>
<sequence>MTRPEHLPEDLTLVALGQKADGMNAALADDLPVAFAPDDLDALLADVLSRTSVALPQDLRRSLVLRMATTADLESTVL</sequence>
<reference evidence="1" key="1">
    <citation type="submission" date="2013-04" db="EMBL/GenBank/DDBJ databases">
        <title>The Genome Sequence of Fonticula alba ATCC 38817.</title>
        <authorList>
            <consortium name="The Broad Institute Genomics Platform"/>
            <person name="Russ C."/>
            <person name="Cuomo C."/>
            <person name="Burger G."/>
            <person name="Gray M.W."/>
            <person name="Holland P.W.H."/>
            <person name="King N."/>
            <person name="Lang F.B.F."/>
            <person name="Roger A.J."/>
            <person name="Ruiz-Trillo I."/>
            <person name="Brown M."/>
            <person name="Walker B."/>
            <person name="Young S."/>
            <person name="Zeng Q."/>
            <person name="Gargeya S."/>
            <person name="Fitzgerald M."/>
            <person name="Haas B."/>
            <person name="Abouelleil A."/>
            <person name="Allen A.W."/>
            <person name="Alvarado L."/>
            <person name="Arachchi H.M."/>
            <person name="Berlin A.M."/>
            <person name="Chapman S.B."/>
            <person name="Gainer-Dewar J."/>
            <person name="Goldberg J."/>
            <person name="Griggs A."/>
            <person name="Gujja S."/>
            <person name="Hansen M."/>
            <person name="Howarth C."/>
            <person name="Imamovic A."/>
            <person name="Ireland A."/>
            <person name="Larimer J."/>
            <person name="McCowan C."/>
            <person name="Murphy C."/>
            <person name="Pearson M."/>
            <person name="Poon T.W."/>
            <person name="Priest M."/>
            <person name="Roberts A."/>
            <person name="Saif S."/>
            <person name="Shea T."/>
            <person name="Sisk P."/>
            <person name="Sykes S."/>
            <person name="Wortman J."/>
            <person name="Nusbaum C."/>
            <person name="Birren B."/>
        </authorList>
    </citation>
    <scope>NUCLEOTIDE SEQUENCE [LARGE SCALE GENOMIC DNA]</scope>
    <source>
        <strain evidence="1">ATCC 38817</strain>
    </source>
</reference>
<gene>
    <name evidence="1" type="ORF">H696_05645</name>
</gene>
<accession>A0A058Z1W2</accession>
<protein>
    <submittedName>
        <fullName evidence="1">Uncharacterized protein</fullName>
    </submittedName>
</protein>
<evidence type="ECO:0000313" key="1">
    <source>
        <dbReference type="EMBL" id="KCV67918.1"/>
    </source>
</evidence>
<organism evidence="1">
    <name type="scientific">Fonticula alba</name>
    <name type="common">Slime mold</name>
    <dbReference type="NCBI Taxonomy" id="691883"/>
    <lineage>
        <taxon>Eukaryota</taxon>
        <taxon>Rotosphaerida</taxon>
        <taxon>Fonticulaceae</taxon>
        <taxon>Fonticula</taxon>
    </lineage>
</organism>
<dbReference type="Proteomes" id="UP000030693">
    <property type="component" value="Unassembled WGS sequence"/>
</dbReference>
<dbReference type="GeneID" id="20530370"/>
<proteinExistence type="predicted"/>
<evidence type="ECO:0000313" key="2">
    <source>
        <dbReference type="Proteomes" id="UP000030693"/>
    </source>
</evidence>
<dbReference type="AlphaFoldDB" id="A0A058Z1W2"/>
<keyword evidence="2" id="KW-1185">Reference proteome</keyword>